<feature type="region of interest" description="Disordered" evidence="3">
    <location>
        <begin position="306"/>
        <end position="329"/>
    </location>
</feature>
<evidence type="ECO:0000259" key="4">
    <source>
        <dbReference type="PROSITE" id="PS50222"/>
    </source>
</evidence>
<dbReference type="AlphaFoldDB" id="A0AAD9JYX8"/>
<dbReference type="Pfam" id="PF13499">
    <property type="entry name" value="EF-hand_7"/>
    <property type="match status" value="1"/>
</dbReference>
<evidence type="ECO:0000313" key="5">
    <source>
        <dbReference type="EMBL" id="KAK2161791.1"/>
    </source>
</evidence>
<comment type="caution">
    <text evidence="5">The sequence shown here is derived from an EMBL/GenBank/DDBJ whole genome shotgun (WGS) entry which is preliminary data.</text>
</comment>
<dbReference type="Proteomes" id="UP001209878">
    <property type="component" value="Unassembled WGS sequence"/>
</dbReference>
<accession>A0AAD9JYX8</accession>
<dbReference type="SMART" id="SM00054">
    <property type="entry name" value="EFh"/>
    <property type="match status" value="2"/>
</dbReference>
<dbReference type="SUPFAM" id="SSF47473">
    <property type="entry name" value="EF-hand"/>
    <property type="match status" value="1"/>
</dbReference>
<protein>
    <recommendedName>
        <fullName evidence="4">EF-hand domain-containing protein</fullName>
    </recommendedName>
</protein>
<keyword evidence="1" id="KW-0106">Calcium</keyword>
<dbReference type="InterPro" id="IPR002048">
    <property type="entry name" value="EF_hand_dom"/>
</dbReference>
<dbReference type="InterPro" id="IPR011992">
    <property type="entry name" value="EF-hand-dom_pair"/>
</dbReference>
<proteinExistence type="predicted"/>
<dbReference type="PROSITE" id="PS00018">
    <property type="entry name" value="EF_HAND_1"/>
    <property type="match status" value="2"/>
</dbReference>
<name>A0AAD9JYX8_RIDPI</name>
<sequence>MREKWTKVQDVFLLDSSLDWSTVDEDALPAKLIIGLIKQTDRLRVTLDGRTQQCVSIETNFKKEKEKLQVDLAKANDQLKDVTYYFNKTKSEVATLKSTVEHLQQLNRDKLDEIGQLKKDSTVQLWDKEKKKLLEKTAEKEEELKALIEKLQKEKVNLMEKIKDLSNQNKMEKLKNELHMRPSADDMSGEVEKYKRHIFILEQDLRRMDTEMNNQQKYVIGMFGGISEDVNKLVDKIPENTCLDITETTHVIRTLRQLAIRAMKILKGAREGKLGMLRADLPDHYLSTAEVVGSPLKKLSTAYGARSVSPHSSKTPRQENGAGAITSEFGGKMSDRLSTLRESDKLLQDTVQEHPELVNPVTGYVNMIRVMKYFPHMTQSYVKEQWEMFHQYDTNKDGTLDLPEMMLAMTSTLGQKFTATQVKEAMTEVDVDRSNSIDFFEYLSVADMLKNKKGRSELFRSSLIQQQGRHVSKTCAVM</sequence>
<keyword evidence="6" id="KW-1185">Reference proteome</keyword>
<feature type="coiled-coil region" evidence="2">
    <location>
        <begin position="58"/>
        <end position="175"/>
    </location>
</feature>
<evidence type="ECO:0000256" key="3">
    <source>
        <dbReference type="SAM" id="MobiDB-lite"/>
    </source>
</evidence>
<organism evidence="5 6">
    <name type="scientific">Ridgeia piscesae</name>
    <name type="common">Tubeworm</name>
    <dbReference type="NCBI Taxonomy" id="27915"/>
    <lineage>
        <taxon>Eukaryota</taxon>
        <taxon>Metazoa</taxon>
        <taxon>Spiralia</taxon>
        <taxon>Lophotrochozoa</taxon>
        <taxon>Annelida</taxon>
        <taxon>Polychaeta</taxon>
        <taxon>Sedentaria</taxon>
        <taxon>Canalipalpata</taxon>
        <taxon>Sabellida</taxon>
        <taxon>Siboglinidae</taxon>
        <taxon>Ridgeia</taxon>
    </lineage>
</organism>
<feature type="domain" description="EF-hand" evidence="4">
    <location>
        <begin position="417"/>
        <end position="452"/>
    </location>
</feature>
<evidence type="ECO:0000256" key="2">
    <source>
        <dbReference type="SAM" id="Coils"/>
    </source>
</evidence>
<dbReference type="CDD" id="cd00051">
    <property type="entry name" value="EFh"/>
    <property type="match status" value="1"/>
</dbReference>
<dbReference type="Gene3D" id="1.10.238.10">
    <property type="entry name" value="EF-hand"/>
    <property type="match status" value="1"/>
</dbReference>
<dbReference type="GO" id="GO:0005509">
    <property type="term" value="F:calcium ion binding"/>
    <property type="evidence" value="ECO:0007669"/>
    <property type="project" value="InterPro"/>
</dbReference>
<dbReference type="InterPro" id="IPR018247">
    <property type="entry name" value="EF_Hand_1_Ca_BS"/>
</dbReference>
<evidence type="ECO:0000313" key="6">
    <source>
        <dbReference type="Proteomes" id="UP001209878"/>
    </source>
</evidence>
<feature type="domain" description="EF-hand" evidence="4">
    <location>
        <begin position="380"/>
        <end position="415"/>
    </location>
</feature>
<gene>
    <name evidence="5" type="ORF">NP493_1561g00003</name>
</gene>
<dbReference type="EMBL" id="JAODUO010001560">
    <property type="protein sequence ID" value="KAK2161791.1"/>
    <property type="molecule type" value="Genomic_DNA"/>
</dbReference>
<keyword evidence="2" id="KW-0175">Coiled coil</keyword>
<dbReference type="PROSITE" id="PS50222">
    <property type="entry name" value="EF_HAND_2"/>
    <property type="match status" value="2"/>
</dbReference>
<reference evidence="5" key="1">
    <citation type="journal article" date="2023" name="Mol. Biol. Evol.">
        <title>Third-Generation Sequencing Reveals the Adaptive Role of the Epigenome in Three Deep-Sea Polychaetes.</title>
        <authorList>
            <person name="Perez M."/>
            <person name="Aroh O."/>
            <person name="Sun Y."/>
            <person name="Lan Y."/>
            <person name="Juniper S.K."/>
            <person name="Young C.R."/>
            <person name="Angers B."/>
            <person name="Qian P.Y."/>
        </authorList>
    </citation>
    <scope>NUCLEOTIDE SEQUENCE</scope>
    <source>
        <strain evidence="5">R07B-5</strain>
    </source>
</reference>
<evidence type="ECO:0000256" key="1">
    <source>
        <dbReference type="ARBA" id="ARBA00022837"/>
    </source>
</evidence>